<reference evidence="1 2" key="1">
    <citation type="journal article" date="2016" name="Sci. Rep.">
        <title>Metabolic traits of an uncultured archaeal lineage -MSBL1- from brine pools of the Red Sea.</title>
        <authorList>
            <person name="Mwirichia R."/>
            <person name="Alam I."/>
            <person name="Rashid M."/>
            <person name="Vinu M."/>
            <person name="Ba-Alawi W."/>
            <person name="Anthony Kamau A."/>
            <person name="Kamanda Ngugi D."/>
            <person name="Goker M."/>
            <person name="Klenk H.P."/>
            <person name="Bajic V."/>
            <person name="Stingl U."/>
        </authorList>
    </citation>
    <scope>NUCLEOTIDE SEQUENCE [LARGE SCALE GENOMIC DNA]</scope>
    <source>
        <strain evidence="1">SCGC-AAA259B11</strain>
    </source>
</reference>
<name>A0A133U7P0_9EURY</name>
<gene>
    <name evidence="1" type="ORF">AKJ61_01210</name>
</gene>
<dbReference type="SUPFAM" id="SSF63825">
    <property type="entry name" value="YWTD domain"/>
    <property type="match status" value="1"/>
</dbReference>
<accession>A0A133U7P0</accession>
<sequence>MKGRAVLLASVLGALVLLSFSVQNVRAKGVVVDNFDSPARTPKGLAWDGTHLWHADYYTGEIYELKTDGSWVSSFVPPGEKPGGLAWDGTHLWVGDFETDKIYELDTEGNVLKAINSPGSSPGTRPEGLAWDGTHLWVAVSRKETASGRLMQEAKIYELVLLQLNYVLFPS</sequence>
<keyword evidence="2" id="KW-1185">Reference proteome</keyword>
<dbReference type="EMBL" id="LHXK01000010">
    <property type="protein sequence ID" value="KXA90189.1"/>
    <property type="molecule type" value="Genomic_DNA"/>
</dbReference>
<protein>
    <recommendedName>
        <fullName evidence="3">SMP-30/Gluconolactonase/LRE-like region domain-containing protein</fullName>
    </recommendedName>
</protein>
<dbReference type="InterPro" id="IPR015943">
    <property type="entry name" value="WD40/YVTN_repeat-like_dom_sf"/>
</dbReference>
<dbReference type="Proteomes" id="UP000070184">
    <property type="component" value="Unassembled WGS sequence"/>
</dbReference>
<evidence type="ECO:0008006" key="3">
    <source>
        <dbReference type="Google" id="ProtNLM"/>
    </source>
</evidence>
<dbReference type="AlphaFoldDB" id="A0A133U7P0"/>
<proteinExistence type="predicted"/>
<organism evidence="1 2">
    <name type="scientific">candidate division MSBL1 archaeon SCGC-AAA259B11</name>
    <dbReference type="NCBI Taxonomy" id="1698260"/>
    <lineage>
        <taxon>Archaea</taxon>
        <taxon>Methanobacteriati</taxon>
        <taxon>Methanobacteriota</taxon>
        <taxon>candidate division MSBL1</taxon>
    </lineage>
</organism>
<dbReference type="Gene3D" id="2.130.10.10">
    <property type="entry name" value="YVTN repeat-like/Quinoprotein amine dehydrogenase"/>
    <property type="match status" value="1"/>
</dbReference>
<evidence type="ECO:0000313" key="2">
    <source>
        <dbReference type="Proteomes" id="UP000070184"/>
    </source>
</evidence>
<evidence type="ECO:0000313" key="1">
    <source>
        <dbReference type="EMBL" id="KXA90189.1"/>
    </source>
</evidence>
<comment type="caution">
    <text evidence="1">The sequence shown here is derived from an EMBL/GenBank/DDBJ whole genome shotgun (WGS) entry which is preliminary data.</text>
</comment>